<evidence type="ECO:0000313" key="1">
    <source>
        <dbReference type="EMBL" id="GGF39760.1"/>
    </source>
</evidence>
<sequence>MFIAYLDESARNDDFYFMGTVVVDDEAIVAIETSLDHIGEMISADVPGFDASTEFHGYEMFHGEGAWKNVPLGWRVKACKLLSKTLVNSGARYLLRGIDVNAQKARYRNPFAPHNVCTAHTFETIEMILAKDNHAESMALVVADEHHSAPDSRRNLRNFKASSVFGYTSRQCERIADTIYFGPSHSSRLLQLSDVATYFVNRHETQIETDPRSQAAVDHIWANVMLACRFYYVWSPN</sequence>
<protein>
    <recommendedName>
        <fullName evidence="3">DUF3800 domain-containing protein</fullName>
    </recommendedName>
</protein>
<reference evidence="1 2" key="1">
    <citation type="journal article" date="2014" name="Int. J. Syst. Evol. Microbiol.">
        <title>Complete genome sequence of Corynebacterium casei LMG S-19264T (=DSM 44701T), isolated from a smear-ripened cheese.</title>
        <authorList>
            <consortium name="US DOE Joint Genome Institute (JGI-PGF)"/>
            <person name="Walter F."/>
            <person name="Albersmeier A."/>
            <person name="Kalinowski J."/>
            <person name="Ruckert C."/>
        </authorList>
    </citation>
    <scope>NUCLEOTIDE SEQUENCE [LARGE SCALE GENOMIC DNA]</scope>
    <source>
        <strain evidence="1 2">CGMCC 1.12976</strain>
    </source>
</reference>
<dbReference type="Proteomes" id="UP000598775">
    <property type="component" value="Unassembled WGS sequence"/>
</dbReference>
<evidence type="ECO:0008006" key="3">
    <source>
        <dbReference type="Google" id="ProtNLM"/>
    </source>
</evidence>
<proteinExistence type="predicted"/>
<name>A0A917F1R0_9MICO</name>
<gene>
    <name evidence="1" type="ORF">GCM10011399_35820</name>
</gene>
<keyword evidence="2" id="KW-1185">Reference proteome</keyword>
<dbReference type="RefSeq" id="WP_188680810.1">
    <property type="nucleotide sequence ID" value="NZ_BMGP01000007.1"/>
</dbReference>
<dbReference type="AlphaFoldDB" id="A0A917F1R0"/>
<dbReference type="InterPro" id="IPR024524">
    <property type="entry name" value="DUF3800"/>
</dbReference>
<organism evidence="1 2">
    <name type="scientific">Subtercola lobariae</name>
    <dbReference type="NCBI Taxonomy" id="1588641"/>
    <lineage>
        <taxon>Bacteria</taxon>
        <taxon>Bacillati</taxon>
        <taxon>Actinomycetota</taxon>
        <taxon>Actinomycetes</taxon>
        <taxon>Micrococcales</taxon>
        <taxon>Microbacteriaceae</taxon>
        <taxon>Subtercola</taxon>
    </lineage>
</organism>
<dbReference type="EMBL" id="BMGP01000007">
    <property type="protein sequence ID" value="GGF39760.1"/>
    <property type="molecule type" value="Genomic_DNA"/>
</dbReference>
<dbReference type="Pfam" id="PF12686">
    <property type="entry name" value="DUF3800"/>
    <property type="match status" value="1"/>
</dbReference>
<evidence type="ECO:0000313" key="2">
    <source>
        <dbReference type="Proteomes" id="UP000598775"/>
    </source>
</evidence>
<comment type="caution">
    <text evidence="1">The sequence shown here is derived from an EMBL/GenBank/DDBJ whole genome shotgun (WGS) entry which is preliminary data.</text>
</comment>
<accession>A0A917F1R0</accession>